<protein>
    <recommendedName>
        <fullName evidence="3">Terminase</fullName>
    </recommendedName>
</protein>
<dbReference type="AlphaFoldDB" id="A0A5E4RG07"/>
<name>A0A5E4RG07_9BURK</name>
<dbReference type="OrthoDB" id="9771580at2"/>
<evidence type="ECO:0000313" key="1">
    <source>
        <dbReference type="EMBL" id="VVD61731.1"/>
    </source>
</evidence>
<evidence type="ECO:0008006" key="3">
    <source>
        <dbReference type="Google" id="ProtNLM"/>
    </source>
</evidence>
<evidence type="ECO:0000313" key="2">
    <source>
        <dbReference type="Proteomes" id="UP000400981"/>
    </source>
</evidence>
<dbReference type="EMBL" id="CABPSH010000001">
    <property type="protein sequence ID" value="VVD61731.1"/>
    <property type="molecule type" value="Genomic_DNA"/>
</dbReference>
<sequence>MTLSPPRLSALDMARLMRSDFASFLAAAFVELNPGTPYLHNWHIDVLAARLTAFALGKATRQVIMLPPRSLKSHCASVSLTAWLLGLAPTRRIICASYSQDLADFHARACLKLMLSPL</sequence>
<keyword evidence="2" id="KW-1185">Reference proteome</keyword>
<accession>A0A5E4RG07</accession>
<organism evidence="1 2">
    <name type="scientific">Pandoraea eparura</name>
    <dbReference type="NCBI Taxonomy" id="2508291"/>
    <lineage>
        <taxon>Bacteria</taxon>
        <taxon>Pseudomonadati</taxon>
        <taxon>Pseudomonadota</taxon>
        <taxon>Betaproteobacteria</taxon>
        <taxon>Burkholderiales</taxon>
        <taxon>Burkholderiaceae</taxon>
        <taxon>Pandoraea</taxon>
    </lineage>
</organism>
<dbReference type="Proteomes" id="UP000400981">
    <property type="component" value="Unassembled WGS sequence"/>
</dbReference>
<dbReference type="RefSeq" id="WP_150587453.1">
    <property type="nucleotide sequence ID" value="NZ_CABPSH010000001.1"/>
</dbReference>
<proteinExistence type="predicted"/>
<reference evidence="1 2" key="1">
    <citation type="submission" date="2019-08" db="EMBL/GenBank/DDBJ databases">
        <authorList>
            <person name="Peeters C."/>
        </authorList>
    </citation>
    <scope>NUCLEOTIDE SEQUENCE [LARGE SCALE GENOMIC DNA]</scope>
    <source>
        <strain evidence="1 2">LMG 31012</strain>
    </source>
</reference>
<gene>
    <name evidence="1" type="ORF">PEP31012_00137</name>
</gene>